<dbReference type="EnsemblMetazoa" id="SCAU002715-RA">
    <property type="protein sequence ID" value="SCAU002715-PA"/>
    <property type="gene ID" value="SCAU002715"/>
</dbReference>
<feature type="compositionally biased region" description="Basic and acidic residues" evidence="1">
    <location>
        <begin position="312"/>
        <end position="327"/>
    </location>
</feature>
<dbReference type="Proteomes" id="UP000095300">
    <property type="component" value="Unassembled WGS sequence"/>
</dbReference>
<feature type="compositionally biased region" description="Basic and acidic residues" evidence="1">
    <location>
        <begin position="198"/>
        <end position="221"/>
    </location>
</feature>
<feature type="compositionally biased region" description="Low complexity" evidence="1">
    <location>
        <begin position="61"/>
        <end position="85"/>
    </location>
</feature>
<dbReference type="VEuPathDB" id="VectorBase:SCAU002715"/>
<feature type="compositionally biased region" description="Low complexity" evidence="1">
    <location>
        <begin position="300"/>
        <end position="311"/>
    </location>
</feature>
<dbReference type="AlphaFoldDB" id="A0A1I8NWT7"/>
<proteinExistence type="predicted"/>
<feature type="compositionally biased region" description="Gly residues" evidence="1">
    <location>
        <begin position="32"/>
        <end position="44"/>
    </location>
</feature>
<feature type="compositionally biased region" description="Low complexity" evidence="1">
    <location>
        <begin position="283"/>
        <end position="293"/>
    </location>
</feature>
<evidence type="ECO:0000256" key="1">
    <source>
        <dbReference type="SAM" id="MobiDB-lite"/>
    </source>
</evidence>
<keyword evidence="3" id="KW-1185">Reference proteome</keyword>
<feature type="region of interest" description="Disordered" evidence="1">
    <location>
        <begin position="1"/>
        <end position="355"/>
    </location>
</feature>
<feature type="compositionally biased region" description="Polar residues" evidence="1">
    <location>
        <begin position="1"/>
        <end position="19"/>
    </location>
</feature>
<feature type="compositionally biased region" description="Basic and acidic residues" evidence="1">
    <location>
        <begin position="251"/>
        <end position="266"/>
    </location>
</feature>
<sequence length="638" mass="69514">MSAKTSNQQGRRTPLSLSGSVAKGGPTNNNNRGGGGNSTNGHGGNNSKQDNKNQHNHQQKTEQQQQTNAQKQQQQTTNQKQQPQQADSKENPGKMQNNKQTQNESKIPKPQIAGHAANSDNNKQKQQQNETKKNTEKQQNGVSTPNNNQQQPALANKDKPANNASEGKANEKDKKAETLDKNNKTENEGKGKANQPEKTVEKSDDKNEGAQHAKTEEKNETPKASAKASAKTEEKKETPKVSVENNTSKNQKNDVEKMEIVEDEPKASPAKPKSPKTPKDTSKTNTPNKTPNKPADKTPTKATTTEATPTKAAEKVTPKSKPTRREVTTAIDDVEMEPLTVDQSPTKVEAQESIPASCNTVLAPSATSTPGKMVLPKRNAAAPKTDVQLAMQSSSSPEHARVFSQISGRRSIRPITDYTPSKFQSNPQFRESYRRINTELDATNTSLNVTVGSEVPNNSSFSFFGRGRKRDRTPPHHLSQSAIGELQTDMEISPPKRARLDFFSVVSSPLTLLRNRFSRASLQSSTPVKLQKKLEENEDEDIEVQNVSGVSVHEDIEKPETGKEDNAEEGDTTLGVEAEAATTSAADTTPIEGELEIADNGEKELPKKIGSQQTGSEDSDIKITVTDTAAKNKRCVVM</sequence>
<feature type="compositionally biased region" description="Low complexity" evidence="1">
    <location>
        <begin position="577"/>
        <end position="589"/>
    </location>
</feature>
<feature type="compositionally biased region" description="Basic and acidic residues" evidence="1">
    <location>
        <begin position="230"/>
        <end position="239"/>
    </location>
</feature>
<evidence type="ECO:0000313" key="3">
    <source>
        <dbReference type="Proteomes" id="UP000095300"/>
    </source>
</evidence>
<gene>
    <name evidence="2" type="primary">106095815</name>
</gene>
<organism evidence="2 3">
    <name type="scientific">Stomoxys calcitrans</name>
    <name type="common">Stable fly</name>
    <name type="synonym">Conops calcitrans</name>
    <dbReference type="NCBI Taxonomy" id="35570"/>
    <lineage>
        <taxon>Eukaryota</taxon>
        <taxon>Metazoa</taxon>
        <taxon>Ecdysozoa</taxon>
        <taxon>Arthropoda</taxon>
        <taxon>Hexapoda</taxon>
        <taxon>Insecta</taxon>
        <taxon>Pterygota</taxon>
        <taxon>Neoptera</taxon>
        <taxon>Endopterygota</taxon>
        <taxon>Diptera</taxon>
        <taxon>Brachycera</taxon>
        <taxon>Muscomorpha</taxon>
        <taxon>Muscoidea</taxon>
        <taxon>Muscidae</taxon>
        <taxon>Stomoxys</taxon>
    </lineage>
</organism>
<dbReference type="OrthoDB" id="8048461at2759"/>
<reference evidence="2" key="1">
    <citation type="submission" date="2020-05" db="UniProtKB">
        <authorList>
            <consortium name="EnsemblMetazoa"/>
        </authorList>
    </citation>
    <scope>IDENTIFICATION</scope>
    <source>
        <strain evidence="2">USDA</strain>
    </source>
</reference>
<feature type="region of interest" description="Disordered" evidence="1">
    <location>
        <begin position="379"/>
        <end position="408"/>
    </location>
</feature>
<evidence type="ECO:0000313" key="2">
    <source>
        <dbReference type="EnsemblMetazoa" id="SCAU002715-PA"/>
    </source>
</evidence>
<name>A0A1I8NWT7_STOCA</name>
<feature type="compositionally biased region" description="Polar residues" evidence="1">
    <location>
        <begin position="94"/>
        <end position="105"/>
    </location>
</feature>
<feature type="region of interest" description="Disordered" evidence="1">
    <location>
        <begin position="463"/>
        <end position="490"/>
    </location>
</feature>
<dbReference type="KEGG" id="scac:106095815"/>
<feature type="compositionally biased region" description="Basic and acidic residues" evidence="1">
    <location>
        <begin position="168"/>
        <end position="191"/>
    </location>
</feature>
<accession>A0A1I8NWT7</accession>
<protein>
    <submittedName>
        <fullName evidence="2">Uncharacterized protein</fullName>
    </submittedName>
</protein>
<feature type="region of interest" description="Disordered" evidence="1">
    <location>
        <begin position="534"/>
        <end position="621"/>
    </location>
</feature>
<feature type="compositionally biased region" description="Basic and acidic residues" evidence="1">
    <location>
        <begin position="552"/>
        <end position="565"/>
    </location>
</feature>